<dbReference type="Proteomes" id="UP001293593">
    <property type="component" value="Unassembled WGS sequence"/>
</dbReference>
<organism evidence="8 9">
    <name type="scientific">Acacia crassicarpa</name>
    <name type="common">northern wattle</name>
    <dbReference type="NCBI Taxonomy" id="499986"/>
    <lineage>
        <taxon>Eukaryota</taxon>
        <taxon>Viridiplantae</taxon>
        <taxon>Streptophyta</taxon>
        <taxon>Embryophyta</taxon>
        <taxon>Tracheophyta</taxon>
        <taxon>Spermatophyta</taxon>
        <taxon>Magnoliopsida</taxon>
        <taxon>eudicotyledons</taxon>
        <taxon>Gunneridae</taxon>
        <taxon>Pentapetalae</taxon>
        <taxon>rosids</taxon>
        <taxon>fabids</taxon>
        <taxon>Fabales</taxon>
        <taxon>Fabaceae</taxon>
        <taxon>Caesalpinioideae</taxon>
        <taxon>mimosoid clade</taxon>
        <taxon>Acacieae</taxon>
        <taxon>Acacia</taxon>
    </lineage>
</organism>
<evidence type="ECO:0000256" key="3">
    <source>
        <dbReference type="ARBA" id="ARBA00022679"/>
    </source>
</evidence>
<dbReference type="GO" id="GO:0004430">
    <property type="term" value="F:1-phosphatidylinositol 4-kinase activity"/>
    <property type="evidence" value="ECO:0007669"/>
    <property type="project" value="UniProtKB-EC"/>
</dbReference>
<sequence length="318" mass="36038">MLGQTGLKGSIRVGESVIRELAAYLLDYEGFAGVPPSALVKFCNAPFFVNDAAEVPSTHCKIASLHRFVDHEFDAGELGPSYHSVASVHRIGILDIRLLNLDRHAGNMLVKKNNHKENVVAELVPIDHGFCLPEWMDDPYFEWLRWPQASIPFSESELEYISKLDPFRDAKMLRTELPLLRESSIRVLLVCTIFLKQAATAGLCLADIGRMMTREFCGGEETPSEIENICFRVMCSIPYVCNNGKRKEETENVPKVFQFDNENAEGSRYWSLSFSSWSHNYESGGLSFAGLNLSEWELFLEIFEKLLPAVFFAKKRKK</sequence>
<keyword evidence="5" id="KW-0418">Kinase</keyword>
<dbReference type="AlphaFoldDB" id="A0AAE1N2K5"/>
<accession>A0AAE1N2K5</accession>
<keyword evidence="9" id="KW-1185">Reference proteome</keyword>
<dbReference type="EMBL" id="JAWXYG010000002">
    <property type="protein sequence ID" value="KAK4281998.1"/>
    <property type="molecule type" value="Genomic_DNA"/>
</dbReference>
<feature type="domain" description="PI3K/PI4K catalytic" evidence="7">
    <location>
        <begin position="1"/>
        <end position="245"/>
    </location>
</feature>
<evidence type="ECO:0000256" key="2">
    <source>
        <dbReference type="ARBA" id="ARBA00012169"/>
    </source>
</evidence>
<evidence type="ECO:0000313" key="9">
    <source>
        <dbReference type="Proteomes" id="UP001293593"/>
    </source>
</evidence>
<keyword evidence="6" id="KW-0067">ATP-binding</keyword>
<evidence type="ECO:0000313" key="8">
    <source>
        <dbReference type="EMBL" id="KAK4281998.1"/>
    </source>
</evidence>
<evidence type="ECO:0000256" key="6">
    <source>
        <dbReference type="ARBA" id="ARBA00022840"/>
    </source>
</evidence>
<dbReference type="EC" id="2.7.1.67" evidence="2"/>
<dbReference type="GO" id="GO:0005524">
    <property type="term" value="F:ATP binding"/>
    <property type="evidence" value="ECO:0007669"/>
    <property type="project" value="UniProtKB-KW"/>
</dbReference>
<comment type="caution">
    <text evidence="8">The sequence shown here is derived from an EMBL/GenBank/DDBJ whole genome shotgun (WGS) entry which is preliminary data.</text>
</comment>
<name>A0AAE1N2K5_9FABA</name>
<proteinExistence type="inferred from homology"/>
<dbReference type="PANTHER" id="PTHR45800:SF21">
    <property type="entry name" value="PHOSPHATIDYLINOSITOL 4-KINASE GAMMA 8"/>
    <property type="match status" value="1"/>
</dbReference>
<evidence type="ECO:0000256" key="4">
    <source>
        <dbReference type="ARBA" id="ARBA00022741"/>
    </source>
</evidence>
<dbReference type="InterPro" id="IPR044571">
    <property type="entry name" value="P4KG1-8"/>
</dbReference>
<evidence type="ECO:0000259" key="7">
    <source>
        <dbReference type="PROSITE" id="PS50290"/>
    </source>
</evidence>
<comment type="similarity">
    <text evidence="1">Belongs to the PI3/PI4-kinase family. Type II PI4K subfamily.</text>
</comment>
<keyword evidence="3" id="KW-0808">Transferase</keyword>
<reference evidence="8" key="1">
    <citation type="submission" date="2023-10" db="EMBL/GenBank/DDBJ databases">
        <title>Chromosome-level genome of the transformable northern wattle, Acacia crassicarpa.</title>
        <authorList>
            <person name="Massaro I."/>
            <person name="Sinha N.R."/>
            <person name="Poethig S."/>
            <person name="Leichty A.R."/>
        </authorList>
    </citation>
    <scope>NUCLEOTIDE SEQUENCE</scope>
    <source>
        <strain evidence="8">Acra3RX</strain>
        <tissue evidence="8">Leaf</tissue>
    </source>
</reference>
<evidence type="ECO:0000256" key="5">
    <source>
        <dbReference type="ARBA" id="ARBA00022777"/>
    </source>
</evidence>
<keyword evidence="4" id="KW-0547">Nucleotide-binding</keyword>
<dbReference type="PANTHER" id="PTHR45800">
    <property type="entry name" value="PHOSPHATIDYLINOSITOL 4-KINASE GAMMA"/>
    <property type="match status" value="1"/>
</dbReference>
<protein>
    <recommendedName>
        <fullName evidence="2">1-phosphatidylinositol 4-kinase</fullName>
        <ecNumber evidence="2">2.7.1.67</ecNumber>
    </recommendedName>
</protein>
<gene>
    <name evidence="8" type="ORF">QN277_013430</name>
</gene>
<evidence type="ECO:0000256" key="1">
    <source>
        <dbReference type="ARBA" id="ARBA00008941"/>
    </source>
</evidence>
<dbReference type="PROSITE" id="PS50290">
    <property type="entry name" value="PI3_4_KINASE_3"/>
    <property type="match status" value="1"/>
</dbReference>
<dbReference type="Pfam" id="PF00454">
    <property type="entry name" value="PI3_PI4_kinase"/>
    <property type="match status" value="1"/>
</dbReference>
<dbReference type="InterPro" id="IPR000403">
    <property type="entry name" value="PI3/4_kinase_cat_dom"/>
</dbReference>